<dbReference type="GO" id="GO:0005634">
    <property type="term" value="C:nucleus"/>
    <property type="evidence" value="ECO:0007669"/>
    <property type="project" value="TreeGrafter"/>
</dbReference>
<dbReference type="GeneID" id="120265895"/>
<organism evidence="3 5">
    <name type="scientific">Dioscorea cayennensis subsp. rotundata</name>
    <name type="common">White Guinea yam</name>
    <name type="synonym">Dioscorea rotundata</name>
    <dbReference type="NCBI Taxonomy" id="55577"/>
    <lineage>
        <taxon>Eukaryota</taxon>
        <taxon>Viridiplantae</taxon>
        <taxon>Streptophyta</taxon>
        <taxon>Embryophyta</taxon>
        <taxon>Tracheophyta</taxon>
        <taxon>Spermatophyta</taxon>
        <taxon>Magnoliopsida</taxon>
        <taxon>Liliopsida</taxon>
        <taxon>Dioscoreales</taxon>
        <taxon>Dioscoreaceae</taxon>
        <taxon>Dioscorea</taxon>
    </lineage>
</organism>
<dbReference type="PANTHER" id="PTHR47701">
    <property type="entry name" value="PROTEIN MODIFIER OF SNC1 11"/>
    <property type="match status" value="1"/>
</dbReference>
<dbReference type="RefSeq" id="XP_039129783.1">
    <property type="nucleotide sequence ID" value="XM_039273849.1"/>
</dbReference>
<reference evidence="4 5" key="1">
    <citation type="submission" date="2025-04" db="UniProtKB">
        <authorList>
            <consortium name="RefSeq"/>
        </authorList>
    </citation>
    <scope>IDENTIFICATION</scope>
</reference>
<dbReference type="InterPro" id="IPR044209">
    <property type="entry name" value="MOS11"/>
</dbReference>
<dbReference type="InterPro" id="IPR040746">
    <property type="entry name" value="THO1_MOS11_C"/>
</dbReference>
<dbReference type="Pfam" id="PF18592">
    <property type="entry name" value="Tho1_MOS11_C"/>
    <property type="match status" value="1"/>
</dbReference>
<feature type="region of interest" description="Disordered" evidence="1">
    <location>
        <begin position="25"/>
        <end position="48"/>
    </location>
</feature>
<sequence length="198" mass="21108">MEGQKPDPRAKTLALELGITTGLAATAPAAEEEEPSKEGFEAGKVKEMEPKGNLSASAAKAAKEAAAGLVTDLQKKLLRAERFGVPVNLSEQEKRNTRAERFGYGSSSSGTLNSNAELLKRQARAARFGLAAETALEEEAKKKARLDRFALNKKPDTLEEAKTKARAARFSQTSTASSATNEQANPEMTTVDQIKGGT</sequence>
<evidence type="ECO:0000256" key="1">
    <source>
        <dbReference type="SAM" id="MobiDB-lite"/>
    </source>
</evidence>
<feature type="compositionally biased region" description="Basic and acidic residues" evidence="1">
    <location>
        <begin position="91"/>
        <end position="101"/>
    </location>
</feature>
<dbReference type="Proteomes" id="UP001515500">
    <property type="component" value="Chromosome 7"/>
</dbReference>
<dbReference type="RefSeq" id="XP_039129784.1">
    <property type="nucleotide sequence ID" value="XM_039273850.1"/>
</dbReference>
<accession>A0AB40BQT9</accession>
<protein>
    <submittedName>
        <fullName evidence="4 5">Protein MODIFIER OF SNC1 11</fullName>
    </submittedName>
</protein>
<dbReference type="PANTHER" id="PTHR47701:SF2">
    <property type="entry name" value="PROTEIN MODIFIER OF SNC1 11"/>
    <property type="match status" value="1"/>
</dbReference>
<feature type="region of interest" description="Disordered" evidence="1">
    <location>
        <begin position="90"/>
        <end position="112"/>
    </location>
</feature>
<feature type="compositionally biased region" description="Basic and acidic residues" evidence="1">
    <location>
        <begin position="36"/>
        <end position="48"/>
    </location>
</feature>
<dbReference type="GO" id="GO:0016973">
    <property type="term" value="P:poly(A)+ mRNA export from nucleus"/>
    <property type="evidence" value="ECO:0007669"/>
    <property type="project" value="InterPro"/>
</dbReference>
<feature type="region of interest" description="Disordered" evidence="1">
    <location>
        <begin position="157"/>
        <end position="198"/>
    </location>
</feature>
<feature type="compositionally biased region" description="Polar residues" evidence="1">
    <location>
        <begin position="170"/>
        <end position="192"/>
    </location>
</feature>
<proteinExistence type="predicted"/>
<evidence type="ECO:0000259" key="2">
    <source>
        <dbReference type="Pfam" id="PF18592"/>
    </source>
</evidence>
<gene>
    <name evidence="4 5" type="primary">LOC120265895</name>
</gene>
<evidence type="ECO:0000313" key="5">
    <source>
        <dbReference type="RefSeq" id="XP_039129784.1"/>
    </source>
</evidence>
<feature type="domain" description="THO1-MOS11 C-terminal" evidence="2">
    <location>
        <begin position="69"/>
        <end position="103"/>
    </location>
</feature>
<keyword evidence="3" id="KW-1185">Reference proteome</keyword>
<evidence type="ECO:0000313" key="4">
    <source>
        <dbReference type="RefSeq" id="XP_039129783.1"/>
    </source>
</evidence>
<name>A0AB40BQT9_DIOCR</name>
<evidence type="ECO:0000313" key="3">
    <source>
        <dbReference type="Proteomes" id="UP001515500"/>
    </source>
</evidence>
<dbReference type="AlphaFoldDB" id="A0AB40BQT9"/>